<evidence type="ECO:0000256" key="6">
    <source>
        <dbReference type="ARBA" id="ARBA00022741"/>
    </source>
</evidence>
<organism evidence="17 18">
    <name type="scientific">Carassius auratus</name>
    <name type="common">Goldfish</name>
    <dbReference type="NCBI Taxonomy" id="7957"/>
    <lineage>
        <taxon>Eukaryota</taxon>
        <taxon>Metazoa</taxon>
        <taxon>Chordata</taxon>
        <taxon>Craniata</taxon>
        <taxon>Vertebrata</taxon>
        <taxon>Euteleostomi</taxon>
        <taxon>Actinopterygii</taxon>
        <taxon>Neopterygii</taxon>
        <taxon>Teleostei</taxon>
        <taxon>Ostariophysi</taxon>
        <taxon>Cypriniformes</taxon>
        <taxon>Cyprinidae</taxon>
        <taxon>Cyprininae</taxon>
        <taxon>Carassius</taxon>
    </lineage>
</organism>
<keyword evidence="9" id="KW-0112">Calmodulin-binding</keyword>
<comment type="subunit">
    <text evidence="13">CAMK2 is composed of four different chains: alpha, beta, gamma, and delta. The different isoforms assemble into homo- or heteromultimeric holoenzymes composed of 8 to 12 subunits.</text>
</comment>
<dbReference type="PANTHER" id="PTHR24347">
    <property type="entry name" value="SERINE/THREONINE-PROTEIN KINASE"/>
    <property type="match status" value="1"/>
</dbReference>
<evidence type="ECO:0000256" key="7">
    <source>
        <dbReference type="ARBA" id="ARBA00022777"/>
    </source>
</evidence>
<comment type="similarity">
    <text evidence="1">Belongs to the protein kinase superfamily. CAMK Ser/Thr protein kinase family. CaMK subfamily.</text>
</comment>
<name>A0A6P6L107_CARAU</name>
<feature type="domain" description="Protein kinase" evidence="16">
    <location>
        <begin position="14"/>
        <end position="272"/>
    </location>
</feature>
<evidence type="ECO:0000256" key="15">
    <source>
        <dbReference type="SAM" id="MobiDB-lite"/>
    </source>
</evidence>
<evidence type="ECO:0000256" key="3">
    <source>
        <dbReference type="ARBA" id="ARBA00022527"/>
    </source>
</evidence>
<evidence type="ECO:0000256" key="12">
    <source>
        <dbReference type="ARBA" id="ARBA00056581"/>
    </source>
</evidence>
<dbReference type="Proteomes" id="UP000515129">
    <property type="component" value="Chromosome 37"/>
</dbReference>
<dbReference type="FunFam" id="1.10.510.10:FF:000001">
    <property type="entry name" value="Calcium/calmodulin-dependent protein kinase type II subunit delta"/>
    <property type="match status" value="1"/>
</dbReference>
<evidence type="ECO:0000259" key="16">
    <source>
        <dbReference type="PROSITE" id="PS50011"/>
    </source>
</evidence>
<keyword evidence="7" id="KW-0418">Kinase</keyword>
<evidence type="ECO:0000256" key="2">
    <source>
        <dbReference type="ARBA" id="ARBA00012434"/>
    </source>
</evidence>
<dbReference type="PROSITE" id="PS00107">
    <property type="entry name" value="PROTEIN_KINASE_ATP"/>
    <property type="match status" value="1"/>
</dbReference>
<feature type="compositionally biased region" description="Polar residues" evidence="15">
    <location>
        <begin position="371"/>
        <end position="386"/>
    </location>
</feature>
<dbReference type="SMART" id="SM00220">
    <property type="entry name" value="S_TKc"/>
    <property type="match status" value="1"/>
</dbReference>
<gene>
    <name evidence="18" type="primary">LOC113056007</name>
</gene>
<keyword evidence="5" id="KW-0808">Transferase</keyword>
<dbReference type="Pfam" id="PF08332">
    <property type="entry name" value="CaMKII_AD"/>
    <property type="match status" value="1"/>
</dbReference>
<evidence type="ECO:0000256" key="8">
    <source>
        <dbReference type="ARBA" id="ARBA00022840"/>
    </source>
</evidence>
<dbReference type="GO" id="GO:0005516">
    <property type="term" value="F:calmodulin binding"/>
    <property type="evidence" value="ECO:0007669"/>
    <property type="project" value="UniProtKB-KW"/>
</dbReference>
<evidence type="ECO:0000256" key="11">
    <source>
        <dbReference type="ARBA" id="ARBA00047430"/>
    </source>
</evidence>
<comment type="catalytic activity">
    <reaction evidence="10">
        <text>L-threonyl-[protein] + ATP = O-phospho-L-threonyl-[protein] + ADP + H(+)</text>
        <dbReference type="Rhea" id="RHEA:46608"/>
        <dbReference type="Rhea" id="RHEA-COMP:11060"/>
        <dbReference type="Rhea" id="RHEA-COMP:11605"/>
        <dbReference type="ChEBI" id="CHEBI:15378"/>
        <dbReference type="ChEBI" id="CHEBI:30013"/>
        <dbReference type="ChEBI" id="CHEBI:30616"/>
        <dbReference type="ChEBI" id="CHEBI:61977"/>
        <dbReference type="ChEBI" id="CHEBI:456216"/>
        <dbReference type="EC" id="2.7.11.17"/>
    </reaction>
</comment>
<evidence type="ECO:0000256" key="1">
    <source>
        <dbReference type="ARBA" id="ARBA00005354"/>
    </source>
</evidence>
<evidence type="ECO:0000256" key="13">
    <source>
        <dbReference type="ARBA" id="ARBA00064333"/>
    </source>
</evidence>
<dbReference type="GO" id="GO:0005524">
    <property type="term" value="F:ATP binding"/>
    <property type="evidence" value="ECO:0007669"/>
    <property type="project" value="UniProtKB-UniRule"/>
</dbReference>
<dbReference type="AlphaFoldDB" id="A0A6P6L107"/>
<dbReference type="Gene3D" id="3.10.450.50">
    <property type="match status" value="1"/>
</dbReference>
<dbReference type="GeneID" id="113056007"/>
<evidence type="ECO:0000256" key="4">
    <source>
        <dbReference type="ARBA" id="ARBA00022553"/>
    </source>
</evidence>
<keyword evidence="4" id="KW-0597">Phosphoprotein</keyword>
<dbReference type="InterPro" id="IPR017441">
    <property type="entry name" value="Protein_kinase_ATP_BS"/>
</dbReference>
<dbReference type="Gene3D" id="1.10.510.10">
    <property type="entry name" value="Transferase(Phosphotransferase) domain 1"/>
    <property type="match status" value="1"/>
</dbReference>
<dbReference type="InterPro" id="IPR013543">
    <property type="entry name" value="Ca/CaM-dep_prot_kinase-assoc"/>
</dbReference>
<keyword evidence="8 14" id="KW-0067">ATP-binding</keyword>
<dbReference type="InterPro" id="IPR032710">
    <property type="entry name" value="NTF2-like_dom_sf"/>
</dbReference>
<keyword evidence="6 14" id="KW-0547">Nucleotide-binding</keyword>
<dbReference type="PROSITE" id="PS50011">
    <property type="entry name" value="PROTEIN_KINASE_DOM"/>
    <property type="match status" value="1"/>
</dbReference>
<evidence type="ECO:0000313" key="18">
    <source>
        <dbReference type="RefSeq" id="XP_026078219.1"/>
    </source>
</evidence>
<reference evidence="18" key="1">
    <citation type="submission" date="2025-08" db="UniProtKB">
        <authorList>
            <consortium name="RefSeq"/>
        </authorList>
    </citation>
    <scope>IDENTIFICATION</scope>
    <source>
        <strain evidence="18">Wakin</strain>
        <tissue evidence="18">Muscle</tissue>
    </source>
</reference>
<dbReference type="InterPro" id="IPR011009">
    <property type="entry name" value="Kinase-like_dom_sf"/>
</dbReference>
<dbReference type="RefSeq" id="XP_026078219.1">
    <property type="nucleotide sequence ID" value="XM_026222434.1"/>
</dbReference>
<comment type="catalytic activity">
    <reaction evidence="11">
        <text>L-seryl-[protein] + ATP = O-phospho-L-seryl-[protein] + ADP + H(+)</text>
        <dbReference type="Rhea" id="RHEA:17989"/>
        <dbReference type="Rhea" id="RHEA-COMP:9863"/>
        <dbReference type="Rhea" id="RHEA-COMP:11604"/>
        <dbReference type="ChEBI" id="CHEBI:15378"/>
        <dbReference type="ChEBI" id="CHEBI:29999"/>
        <dbReference type="ChEBI" id="CHEBI:30616"/>
        <dbReference type="ChEBI" id="CHEBI:83421"/>
        <dbReference type="ChEBI" id="CHEBI:456216"/>
        <dbReference type="EC" id="2.7.11.17"/>
    </reaction>
</comment>
<protein>
    <recommendedName>
        <fullName evidence="2">calcium/calmodulin-dependent protein kinase</fullName>
        <ecNumber evidence="2">2.7.11.17</ecNumber>
    </recommendedName>
</protein>
<evidence type="ECO:0000256" key="9">
    <source>
        <dbReference type="ARBA" id="ARBA00022860"/>
    </source>
</evidence>
<proteinExistence type="inferred from homology"/>
<evidence type="ECO:0000256" key="5">
    <source>
        <dbReference type="ARBA" id="ARBA00022679"/>
    </source>
</evidence>
<evidence type="ECO:0000256" key="10">
    <source>
        <dbReference type="ARBA" id="ARBA00047307"/>
    </source>
</evidence>
<dbReference type="InterPro" id="IPR008271">
    <property type="entry name" value="Ser/Thr_kinase_AS"/>
</dbReference>
<sequence length="582" mass="64765">MATIVTSTRFTDEYQLYEELGKGAFSVVRRCVKKSNGQEFAAKIINTKKLSARDHQKLEREARICRLLKHPNIVRLHESISEEGFHYLVFDLVTGGELFEDIVAREYYSEADASQCINQILESVNHIHQHDIVHRDLKPENLLLASKMKGAAVKLADFGLAIEVQGDQQAWFGFAGTPGYLSPEVLRKDPYGKPVDIWACGVILYILLVGYPPFWDEDQHKLYQQIKAGAYDFPSPEWDTVTPEAKNLINQMLTINPAKRITAEQALKHPWVCQRSTVASMMHRQETVECLRKFNARRKLKGAILTTMLVSRNFSVGRQHTSPAAPTTSTAALAQEACKSLLNKKADGVKPQTNNTKNSVVSAVVNAMKESNTASSTPMEPQTTVVHNPADGPKGSTESCNTNEEEDMKGRKAESAQGTSSDSAVMSQCSAGEELPALLASPQGSPAIARKQEIIKITEQLIEAVNNGDFEAYTRICDPGLTSFEPEALGNLVEGMDFHKFYFEHLLSKNNKPVHTTILNPHVHLIGEDAACIAYIRLTQYIDSQGRPRSCQSEETRVWHRRDAKWLNVHFHCSGAPAAPLQ</sequence>
<dbReference type="SUPFAM" id="SSF54427">
    <property type="entry name" value="NTF2-like"/>
    <property type="match status" value="1"/>
</dbReference>
<dbReference type="GO" id="GO:0004683">
    <property type="term" value="F:calcium/calmodulin-dependent protein kinase activity"/>
    <property type="evidence" value="ECO:0007669"/>
    <property type="project" value="UniProtKB-EC"/>
</dbReference>
<dbReference type="Gene3D" id="3.30.200.20">
    <property type="entry name" value="Phosphorylase Kinase, domain 1"/>
    <property type="match status" value="1"/>
</dbReference>
<dbReference type="Pfam" id="PF00069">
    <property type="entry name" value="Pkinase"/>
    <property type="match status" value="1"/>
</dbReference>
<keyword evidence="17" id="KW-1185">Reference proteome</keyword>
<accession>A0A6P6L107</accession>
<dbReference type="InterPro" id="IPR000719">
    <property type="entry name" value="Prot_kinase_dom"/>
</dbReference>
<dbReference type="FunFam" id="3.30.200.20:FF:000002">
    <property type="entry name" value="Calcium/calmodulin-dependent protein kinase type II subunit delta isoform 2"/>
    <property type="match status" value="1"/>
</dbReference>
<feature type="binding site" evidence="14">
    <location>
        <position position="43"/>
    </location>
    <ligand>
        <name>ATP</name>
        <dbReference type="ChEBI" id="CHEBI:30616"/>
    </ligand>
</feature>
<evidence type="ECO:0000313" key="17">
    <source>
        <dbReference type="Proteomes" id="UP000515129"/>
    </source>
</evidence>
<dbReference type="FunFam" id="3.10.450.50:FF:000001">
    <property type="entry name" value="calcium/calmodulin-dependent protein kinase type II subunit gamma isoform X1"/>
    <property type="match status" value="1"/>
</dbReference>
<feature type="compositionally biased region" description="Polar residues" evidence="15">
    <location>
        <begin position="416"/>
        <end position="427"/>
    </location>
</feature>
<dbReference type="GO" id="GO:0043226">
    <property type="term" value="C:organelle"/>
    <property type="evidence" value="ECO:0007669"/>
    <property type="project" value="UniProtKB-ARBA"/>
</dbReference>
<dbReference type="PROSITE" id="PS00108">
    <property type="entry name" value="PROTEIN_KINASE_ST"/>
    <property type="match status" value="1"/>
</dbReference>
<feature type="region of interest" description="Disordered" evidence="15">
    <location>
        <begin position="371"/>
        <end position="427"/>
    </location>
</feature>
<comment type="function">
    <text evidence="12">CaM-kinase II (CAMK2) is a prominent kinase in the central nervous system.</text>
</comment>
<dbReference type="Gene3D" id="6.10.140.620">
    <property type="match status" value="1"/>
</dbReference>
<dbReference type="CDD" id="cd14086">
    <property type="entry name" value="STKc_CaMKII"/>
    <property type="match status" value="1"/>
</dbReference>
<dbReference type="KEGG" id="caua:113056007"/>
<dbReference type="EC" id="2.7.11.17" evidence="2"/>
<keyword evidence="3" id="KW-0723">Serine/threonine-protein kinase</keyword>
<dbReference type="SUPFAM" id="SSF56112">
    <property type="entry name" value="Protein kinase-like (PK-like)"/>
    <property type="match status" value="1"/>
</dbReference>
<evidence type="ECO:0000256" key="14">
    <source>
        <dbReference type="PROSITE-ProRule" id="PRU10141"/>
    </source>
</evidence>